<keyword evidence="1" id="KW-1133">Transmembrane helix</keyword>
<name>A0AAN8PNL8_PATCE</name>
<keyword evidence="1" id="KW-0812">Transmembrane</keyword>
<feature type="transmembrane region" description="Helical" evidence="1">
    <location>
        <begin position="6"/>
        <end position="23"/>
    </location>
</feature>
<keyword evidence="3" id="KW-1185">Reference proteome</keyword>
<reference evidence="2 3" key="1">
    <citation type="submission" date="2024-01" db="EMBL/GenBank/DDBJ databases">
        <title>The genome of the rayed Mediterranean limpet Patella caerulea (Linnaeus, 1758).</title>
        <authorList>
            <person name="Anh-Thu Weber A."/>
            <person name="Halstead-Nussloch G."/>
        </authorList>
    </citation>
    <scope>NUCLEOTIDE SEQUENCE [LARGE SCALE GENOMIC DNA]</scope>
    <source>
        <strain evidence="2">AATW-2023a</strain>
        <tissue evidence="2">Whole specimen</tissue>
    </source>
</reference>
<comment type="caution">
    <text evidence="2">The sequence shown here is derived from an EMBL/GenBank/DDBJ whole genome shotgun (WGS) entry which is preliminary data.</text>
</comment>
<evidence type="ECO:0000313" key="3">
    <source>
        <dbReference type="Proteomes" id="UP001347796"/>
    </source>
</evidence>
<evidence type="ECO:0000313" key="2">
    <source>
        <dbReference type="EMBL" id="KAK6174881.1"/>
    </source>
</evidence>
<evidence type="ECO:0000256" key="1">
    <source>
        <dbReference type="SAM" id="Phobius"/>
    </source>
</evidence>
<dbReference type="AlphaFoldDB" id="A0AAN8PNL8"/>
<dbReference type="Proteomes" id="UP001347796">
    <property type="component" value="Unassembled WGS sequence"/>
</dbReference>
<accession>A0AAN8PNL8</accession>
<dbReference type="EMBL" id="JAZGQO010000010">
    <property type="protein sequence ID" value="KAK6174881.1"/>
    <property type="molecule type" value="Genomic_DNA"/>
</dbReference>
<proteinExistence type="predicted"/>
<organism evidence="2 3">
    <name type="scientific">Patella caerulea</name>
    <name type="common">Rayed Mediterranean limpet</name>
    <dbReference type="NCBI Taxonomy" id="87958"/>
    <lineage>
        <taxon>Eukaryota</taxon>
        <taxon>Metazoa</taxon>
        <taxon>Spiralia</taxon>
        <taxon>Lophotrochozoa</taxon>
        <taxon>Mollusca</taxon>
        <taxon>Gastropoda</taxon>
        <taxon>Patellogastropoda</taxon>
        <taxon>Patelloidea</taxon>
        <taxon>Patellidae</taxon>
        <taxon>Patella</taxon>
    </lineage>
</organism>
<sequence length="434" mass="51096">MTKFKIFAAIAILGTAGYLFYIYSTKSGKTVLVHHPVSQPTTSRKTVSHFKEVPDITLTVRMSSVAKLLKYFYCTMMRSGTLYWSSQLGNLGLILDKESKDDHKFAENLQKYQKKLGINISFFYEPLPKDKRVLTAAKSQPRGYNRQLYSSFIMDEFISTPIVAWIDTDGKFTTPVTRDNIFNGNKLRVKGMDTFQYTWLGSWSRYTERMIGKHMPSDFMTYFPVYIWRDTITNCRNYILKHLNVSTIEEAYIRVASTDYIHMSPVNTIMTYAFYFEKERYDWHIDIRDVDLHNYSKLHKIPNHELTSTDMSPDLHVTLHEKYYKDDKNIINRQAYCAAVNNTVLNMTQDIQKMCEPFKTNEMWVLFEFCNKVKQEHLTTWCKNKNKHCSSMIKEHYDKTRLLVNEGVYKLDLKKFKVVEEAANFHKIKCPPFL</sequence>
<gene>
    <name evidence="2" type="ORF">SNE40_013445</name>
</gene>
<keyword evidence="1" id="KW-0472">Membrane</keyword>
<protein>
    <submittedName>
        <fullName evidence="2">Uncharacterized protein</fullName>
    </submittedName>
</protein>